<dbReference type="Proteomes" id="UP000253314">
    <property type="component" value="Unassembled WGS sequence"/>
</dbReference>
<dbReference type="InterPro" id="IPR001509">
    <property type="entry name" value="Epimerase_deHydtase"/>
</dbReference>
<dbReference type="InterPro" id="IPR013549">
    <property type="entry name" value="DUF1731"/>
</dbReference>
<dbReference type="SUPFAM" id="SSF51735">
    <property type="entry name" value="NAD(P)-binding Rossmann-fold domains"/>
    <property type="match status" value="1"/>
</dbReference>
<organism evidence="4 5">
    <name type="scientific">Bacillus taeanensis</name>
    <dbReference type="NCBI Taxonomy" id="273032"/>
    <lineage>
        <taxon>Bacteria</taxon>
        <taxon>Bacillati</taxon>
        <taxon>Bacillota</taxon>
        <taxon>Bacilli</taxon>
        <taxon>Bacillales</taxon>
        <taxon>Bacillaceae</taxon>
        <taxon>Bacillus</taxon>
    </lineage>
</organism>
<name>A0A366XP45_9BACI</name>
<reference evidence="4 5" key="1">
    <citation type="submission" date="2018-07" db="EMBL/GenBank/DDBJ databases">
        <title>Lottiidibacillus patelloidae gen. nov., sp. nov., isolated from the intestinal tract of a marine limpet and the reclassification of B. taeanensis BH030017T, B. algicola KMM 3737T and B. hwajinpoensis SW-72T as genus Lottiidibacillus.</title>
        <authorList>
            <person name="Liu R."/>
            <person name="Huang Z."/>
        </authorList>
    </citation>
    <scope>NUCLEOTIDE SEQUENCE [LARGE SCALE GENOMIC DNA]</scope>
    <source>
        <strain evidence="4 5">BH030017</strain>
    </source>
</reference>
<dbReference type="PANTHER" id="PTHR11092">
    <property type="entry name" value="SUGAR NUCLEOTIDE EPIMERASE RELATED"/>
    <property type="match status" value="1"/>
</dbReference>
<evidence type="ECO:0000313" key="5">
    <source>
        <dbReference type="Proteomes" id="UP000253314"/>
    </source>
</evidence>
<proteinExistence type="inferred from homology"/>
<dbReference type="EMBL" id="QOCW01000024">
    <property type="protein sequence ID" value="RBW68140.1"/>
    <property type="molecule type" value="Genomic_DNA"/>
</dbReference>
<evidence type="ECO:0000259" key="2">
    <source>
        <dbReference type="Pfam" id="PF01370"/>
    </source>
</evidence>
<dbReference type="NCBIfam" id="TIGR01777">
    <property type="entry name" value="yfcH"/>
    <property type="match status" value="1"/>
</dbReference>
<evidence type="ECO:0000256" key="1">
    <source>
        <dbReference type="ARBA" id="ARBA00009353"/>
    </source>
</evidence>
<dbReference type="AlphaFoldDB" id="A0A366XP45"/>
<dbReference type="CDD" id="cd05242">
    <property type="entry name" value="SDR_a8"/>
    <property type="match status" value="1"/>
</dbReference>
<feature type="domain" description="DUF1731" evidence="3">
    <location>
        <begin position="252"/>
        <end position="298"/>
    </location>
</feature>
<dbReference type="InterPro" id="IPR010099">
    <property type="entry name" value="SDR39U1"/>
</dbReference>
<dbReference type="Pfam" id="PF01370">
    <property type="entry name" value="Epimerase"/>
    <property type="match status" value="1"/>
</dbReference>
<gene>
    <name evidence="4" type="ORF">DS031_18145</name>
</gene>
<accession>A0A366XP45</accession>
<dbReference type="InterPro" id="IPR036291">
    <property type="entry name" value="NAD(P)-bd_dom_sf"/>
</dbReference>
<protein>
    <submittedName>
        <fullName evidence="4">TIGR01777 family protein</fullName>
    </submittedName>
</protein>
<comment type="caution">
    <text evidence="4">The sequence shown here is derived from an EMBL/GenBank/DDBJ whole genome shotgun (WGS) entry which is preliminary data.</text>
</comment>
<dbReference type="RefSeq" id="WP_113807475.1">
    <property type="nucleotide sequence ID" value="NZ_QOCW01000024.1"/>
</dbReference>
<evidence type="ECO:0000259" key="3">
    <source>
        <dbReference type="Pfam" id="PF08338"/>
    </source>
</evidence>
<comment type="similarity">
    <text evidence="1">Belongs to the NAD(P)-dependent epimerase/dehydratase family. SDR39U1 subfamily.</text>
</comment>
<evidence type="ECO:0000313" key="4">
    <source>
        <dbReference type="EMBL" id="RBW68140.1"/>
    </source>
</evidence>
<keyword evidence="5" id="KW-1185">Reference proteome</keyword>
<dbReference type="OrthoDB" id="9801773at2"/>
<dbReference type="Pfam" id="PF08338">
    <property type="entry name" value="DUF1731"/>
    <property type="match status" value="1"/>
</dbReference>
<dbReference type="Gene3D" id="3.40.50.720">
    <property type="entry name" value="NAD(P)-binding Rossmann-like Domain"/>
    <property type="match status" value="1"/>
</dbReference>
<dbReference type="PANTHER" id="PTHR11092:SF0">
    <property type="entry name" value="EPIMERASE FAMILY PROTEIN SDR39U1"/>
    <property type="match status" value="1"/>
</dbReference>
<sequence>MKIAITGGTGFVGRKLTNFFQQKGDEIFILTRNPSTKPNEEHVTYVEWLTENSTPEKALEGIDVIINLAGESINNRWTNQTKKKILESRITATREVLRIIAALKKKPSTLINASAVGYYGISETKTFTEKTKQHGHDFLAQVVKNWEEEAWKAENFGVRTVLTRFGIILDDEEGALPNMMLPYKLFIGGKLGSGQQWFSWVHIDDVVRMISFAIENPDIEGPLNVTAPHPKKMNEFGKDLASALHRPHWLRAPELALKIALGEMSTLILDGQCVLPEKALQHHYTFKFNKLQPALESLLS</sequence>
<feature type="domain" description="NAD-dependent epimerase/dehydratase" evidence="2">
    <location>
        <begin position="3"/>
        <end position="219"/>
    </location>
</feature>